<evidence type="ECO:0000313" key="2">
    <source>
        <dbReference type="Proteomes" id="UP000008311"/>
    </source>
</evidence>
<dbReference type="InParanoid" id="B9SWZ8"/>
<sequence>MAGSNEVNLNESKNWIAAGVDETCNAFRDYWASSAHLDLIIKTFEFESETLIETKAMDICMH</sequence>
<accession>B9SWZ8</accession>
<evidence type="ECO:0000313" key="1">
    <source>
        <dbReference type="EMBL" id="EEF31849.1"/>
    </source>
</evidence>
<gene>
    <name evidence="1" type="ORF">RCOM_1258610</name>
</gene>
<dbReference type="EMBL" id="EQ974214">
    <property type="protein sequence ID" value="EEF31849.1"/>
    <property type="molecule type" value="Genomic_DNA"/>
</dbReference>
<proteinExistence type="predicted"/>
<keyword evidence="2" id="KW-1185">Reference proteome</keyword>
<dbReference type="Proteomes" id="UP000008311">
    <property type="component" value="Unassembled WGS sequence"/>
</dbReference>
<reference evidence="2" key="1">
    <citation type="journal article" date="2010" name="Nat. Biotechnol.">
        <title>Draft genome sequence of the oilseed species Ricinus communis.</title>
        <authorList>
            <person name="Chan A.P."/>
            <person name="Crabtree J."/>
            <person name="Zhao Q."/>
            <person name="Lorenzi H."/>
            <person name="Orvis J."/>
            <person name="Puiu D."/>
            <person name="Melake-Berhan A."/>
            <person name="Jones K.M."/>
            <person name="Redman J."/>
            <person name="Chen G."/>
            <person name="Cahoon E.B."/>
            <person name="Gedil M."/>
            <person name="Stanke M."/>
            <person name="Haas B.J."/>
            <person name="Wortman J.R."/>
            <person name="Fraser-Liggett C.M."/>
            <person name="Ravel J."/>
            <person name="Rabinowicz P.D."/>
        </authorList>
    </citation>
    <scope>NUCLEOTIDE SEQUENCE [LARGE SCALE GENOMIC DNA]</scope>
    <source>
        <strain evidence="2">cv. Hale</strain>
    </source>
</reference>
<dbReference type="AlphaFoldDB" id="B9SWZ8"/>
<protein>
    <submittedName>
        <fullName evidence="1">Uncharacterized protein</fullName>
    </submittedName>
</protein>
<organism evidence="1 2">
    <name type="scientific">Ricinus communis</name>
    <name type="common">Castor bean</name>
    <dbReference type="NCBI Taxonomy" id="3988"/>
    <lineage>
        <taxon>Eukaryota</taxon>
        <taxon>Viridiplantae</taxon>
        <taxon>Streptophyta</taxon>
        <taxon>Embryophyta</taxon>
        <taxon>Tracheophyta</taxon>
        <taxon>Spermatophyta</taxon>
        <taxon>Magnoliopsida</taxon>
        <taxon>eudicotyledons</taxon>
        <taxon>Gunneridae</taxon>
        <taxon>Pentapetalae</taxon>
        <taxon>rosids</taxon>
        <taxon>fabids</taxon>
        <taxon>Malpighiales</taxon>
        <taxon>Euphorbiaceae</taxon>
        <taxon>Acalyphoideae</taxon>
        <taxon>Acalypheae</taxon>
        <taxon>Ricinus</taxon>
    </lineage>
</organism>
<name>B9SWZ8_RICCO</name>